<dbReference type="NCBIfam" id="NF000586">
    <property type="entry name" value="PRK00011.1"/>
    <property type="match status" value="1"/>
</dbReference>
<name>A0A6C0E9I5_9ZZZZ</name>
<dbReference type="AlphaFoldDB" id="A0A6C0E9I5"/>
<evidence type="ECO:0000256" key="5">
    <source>
        <dbReference type="ARBA" id="ARBA00022898"/>
    </source>
</evidence>
<proteinExistence type="inferred from homology"/>
<evidence type="ECO:0000313" key="7">
    <source>
        <dbReference type="EMBL" id="QHT25043.1"/>
    </source>
</evidence>
<keyword evidence="4" id="KW-0808">Transferase</keyword>
<dbReference type="InterPro" id="IPR001085">
    <property type="entry name" value="Ser_HO-MeTrfase"/>
</dbReference>
<dbReference type="GO" id="GO:0030170">
    <property type="term" value="F:pyridoxal phosphate binding"/>
    <property type="evidence" value="ECO:0007669"/>
    <property type="project" value="InterPro"/>
</dbReference>
<keyword evidence="3" id="KW-0554">One-carbon metabolism</keyword>
<dbReference type="HAMAP" id="MF_00051">
    <property type="entry name" value="SHMT"/>
    <property type="match status" value="1"/>
</dbReference>
<evidence type="ECO:0000256" key="1">
    <source>
        <dbReference type="ARBA" id="ARBA00001933"/>
    </source>
</evidence>
<dbReference type="GO" id="GO:0035999">
    <property type="term" value="P:tetrahydrofolate interconversion"/>
    <property type="evidence" value="ECO:0007669"/>
    <property type="project" value="InterPro"/>
</dbReference>
<dbReference type="InterPro" id="IPR015424">
    <property type="entry name" value="PyrdxlP-dep_Trfase"/>
</dbReference>
<comment type="similarity">
    <text evidence="2">Belongs to the SHMT family.</text>
</comment>
<dbReference type="Pfam" id="PF00464">
    <property type="entry name" value="SHMT"/>
    <property type="match status" value="1"/>
</dbReference>
<dbReference type="CDD" id="cd00378">
    <property type="entry name" value="SHMT"/>
    <property type="match status" value="1"/>
</dbReference>
<dbReference type="FunFam" id="3.40.640.10:FF:000097">
    <property type="entry name" value="Serine hydroxymethyltransferase"/>
    <property type="match status" value="1"/>
</dbReference>
<dbReference type="InterPro" id="IPR049943">
    <property type="entry name" value="Ser_HO-MeTrfase-like"/>
</dbReference>
<dbReference type="SUPFAM" id="SSF53383">
    <property type="entry name" value="PLP-dependent transferases"/>
    <property type="match status" value="1"/>
</dbReference>
<evidence type="ECO:0000256" key="2">
    <source>
        <dbReference type="ARBA" id="ARBA00006376"/>
    </source>
</evidence>
<dbReference type="InterPro" id="IPR015422">
    <property type="entry name" value="PyrdxlP-dep_Trfase_small"/>
</dbReference>
<accession>A0A6C0E9I5</accession>
<evidence type="ECO:0000256" key="4">
    <source>
        <dbReference type="ARBA" id="ARBA00022679"/>
    </source>
</evidence>
<organism evidence="7">
    <name type="scientific">viral metagenome</name>
    <dbReference type="NCBI Taxonomy" id="1070528"/>
    <lineage>
        <taxon>unclassified sequences</taxon>
        <taxon>metagenomes</taxon>
        <taxon>organismal metagenomes</taxon>
    </lineage>
</organism>
<feature type="domain" description="Serine hydroxymethyltransferase-like" evidence="6">
    <location>
        <begin position="9"/>
        <end position="396"/>
    </location>
</feature>
<dbReference type="GO" id="GO:0005739">
    <property type="term" value="C:mitochondrion"/>
    <property type="evidence" value="ECO:0007669"/>
    <property type="project" value="TreeGrafter"/>
</dbReference>
<dbReference type="Gene3D" id="3.40.640.10">
    <property type="entry name" value="Type I PLP-dependent aspartate aminotransferase-like (Major domain)"/>
    <property type="match status" value="1"/>
</dbReference>
<dbReference type="Gene3D" id="3.90.1150.10">
    <property type="entry name" value="Aspartate Aminotransferase, domain 1"/>
    <property type="match status" value="1"/>
</dbReference>
<sequence length="455" mass="51031">MSQFFTQSLQQDDLELHNLIDKEYTRQKNSIELIASENFTSPSVIQSLGSVLTNKYSEGYPGRRYYGGNQVIDEIETLCQKRALEAFHLDDSDWHVNVQPYSGSPANFAVYTGLINPHDRIMGLGLPSGGHLTHGFYTPKKKISATSIYFQSLPYQIKEDGLIDYEKMEELASLFMPRIIITGGSCYSRDFDYKFFRKIADKVGAYLMVDIAHISGFVATGLMNSPFEYADIVTTTTHKTLRGPRSGIIFINKKTENGTLVAKVNEAVFPGLQGGPHNHQIAAVACQLKNVQSPEFKTYMIQVRDMARHLSQKLNEKGYQIMTGGTDNHLLLVNLKAHGVTGSKVEYLCELVDISLNKNCVAGDQNAMAPSGVRIGTAAMVTREFTENDFDLVADYLDQVVILCKEVQNIVGPKLQDFKTYLENQETEIYTKITQLKTKVNQLACDKPFYYGSHF</sequence>
<dbReference type="GO" id="GO:0019264">
    <property type="term" value="P:glycine biosynthetic process from serine"/>
    <property type="evidence" value="ECO:0007669"/>
    <property type="project" value="InterPro"/>
</dbReference>
<dbReference type="PANTHER" id="PTHR11680:SF35">
    <property type="entry name" value="SERINE HYDROXYMETHYLTRANSFERASE 1"/>
    <property type="match status" value="1"/>
</dbReference>
<dbReference type="GO" id="GO:0004372">
    <property type="term" value="F:glycine hydroxymethyltransferase activity"/>
    <property type="evidence" value="ECO:0007669"/>
    <property type="project" value="InterPro"/>
</dbReference>
<evidence type="ECO:0000256" key="3">
    <source>
        <dbReference type="ARBA" id="ARBA00022563"/>
    </source>
</evidence>
<dbReference type="InterPro" id="IPR015421">
    <property type="entry name" value="PyrdxlP-dep_Trfase_major"/>
</dbReference>
<dbReference type="EMBL" id="MN739754">
    <property type="protein sequence ID" value="QHT25043.1"/>
    <property type="molecule type" value="Genomic_DNA"/>
</dbReference>
<dbReference type="PANTHER" id="PTHR11680">
    <property type="entry name" value="SERINE HYDROXYMETHYLTRANSFERASE"/>
    <property type="match status" value="1"/>
</dbReference>
<keyword evidence="5" id="KW-0663">Pyridoxal phosphate</keyword>
<dbReference type="InterPro" id="IPR039429">
    <property type="entry name" value="SHMT-like_dom"/>
</dbReference>
<evidence type="ECO:0000259" key="6">
    <source>
        <dbReference type="Pfam" id="PF00464"/>
    </source>
</evidence>
<dbReference type="PIRSF" id="PIRSF000412">
    <property type="entry name" value="SHMT"/>
    <property type="match status" value="1"/>
</dbReference>
<dbReference type="InterPro" id="IPR019798">
    <property type="entry name" value="Ser_HO-MeTrfase_PLP_BS"/>
</dbReference>
<reference evidence="7" key="1">
    <citation type="journal article" date="2020" name="Nature">
        <title>Giant virus diversity and host interactions through global metagenomics.</title>
        <authorList>
            <person name="Schulz F."/>
            <person name="Roux S."/>
            <person name="Paez-Espino D."/>
            <person name="Jungbluth S."/>
            <person name="Walsh D.A."/>
            <person name="Denef V.J."/>
            <person name="McMahon K.D."/>
            <person name="Konstantinidis K.T."/>
            <person name="Eloe-Fadrosh E.A."/>
            <person name="Kyrpides N.C."/>
            <person name="Woyke T."/>
        </authorList>
    </citation>
    <scope>NUCLEOTIDE SEQUENCE</scope>
    <source>
        <strain evidence="7">GVMAG-M-3300023179-150</strain>
    </source>
</reference>
<dbReference type="PROSITE" id="PS00096">
    <property type="entry name" value="SHMT"/>
    <property type="match status" value="1"/>
</dbReference>
<comment type="cofactor">
    <cofactor evidence="1">
        <name>pyridoxal 5'-phosphate</name>
        <dbReference type="ChEBI" id="CHEBI:597326"/>
    </cofactor>
</comment>
<protein>
    <recommendedName>
        <fullName evidence="6">Serine hydroxymethyltransferase-like domain-containing protein</fullName>
    </recommendedName>
</protein>